<protein>
    <submittedName>
        <fullName evidence="1">Monoamine oxidase</fullName>
    </submittedName>
</protein>
<reference evidence="1 2" key="1">
    <citation type="submission" date="2020-02" db="EMBL/GenBank/DDBJ databases">
        <title>Draft genome sequence of Haematococcus lacustris strain NIES-144.</title>
        <authorList>
            <person name="Morimoto D."/>
            <person name="Nakagawa S."/>
            <person name="Yoshida T."/>
            <person name="Sawayama S."/>
        </authorList>
    </citation>
    <scope>NUCLEOTIDE SEQUENCE [LARGE SCALE GENOMIC DNA]</scope>
    <source>
        <strain evidence="1 2">NIES-144</strain>
    </source>
</reference>
<gene>
    <name evidence="1" type="ORF">HaLaN_04713</name>
</gene>
<evidence type="ECO:0000313" key="2">
    <source>
        <dbReference type="Proteomes" id="UP000485058"/>
    </source>
</evidence>
<evidence type="ECO:0000313" key="1">
    <source>
        <dbReference type="EMBL" id="GFH09546.1"/>
    </source>
</evidence>
<dbReference type="Proteomes" id="UP000485058">
    <property type="component" value="Unassembled WGS sequence"/>
</dbReference>
<organism evidence="1 2">
    <name type="scientific">Haematococcus lacustris</name>
    <name type="common">Green alga</name>
    <name type="synonym">Haematococcus pluvialis</name>
    <dbReference type="NCBI Taxonomy" id="44745"/>
    <lineage>
        <taxon>Eukaryota</taxon>
        <taxon>Viridiplantae</taxon>
        <taxon>Chlorophyta</taxon>
        <taxon>core chlorophytes</taxon>
        <taxon>Chlorophyceae</taxon>
        <taxon>CS clade</taxon>
        <taxon>Chlamydomonadales</taxon>
        <taxon>Haematococcaceae</taxon>
        <taxon>Haematococcus</taxon>
    </lineage>
</organism>
<proteinExistence type="predicted"/>
<dbReference type="Gene3D" id="3.90.660.10">
    <property type="match status" value="1"/>
</dbReference>
<dbReference type="EMBL" id="BLLF01000243">
    <property type="protein sequence ID" value="GFH09546.1"/>
    <property type="molecule type" value="Genomic_DNA"/>
</dbReference>
<name>A0A699YRI8_HAELA</name>
<comment type="caution">
    <text evidence="1">The sequence shown here is derived from an EMBL/GenBank/DDBJ whole genome shotgun (WGS) entry which is preliminary data.</text>
</comment>
<sequence length="85" mass="9444">MPPTAQLMTPLAAGLDIVYGQNVTLVDASSRQVVVTAIQTLGMGLLNKVVLRFPTAFWNQDAPTDWMDWIPQIPGATFEFYSLFR</sequence>
<keyword evidence="2" id="KW-1185">Reference proteome</keyword>
<dbReference type="AlphaFoldDB" id="A0A699YRI8"/>
<accession>A0A699YRI8</accession>